<keyword evidence="3" id="KW-0677">Repeat</keyword>
<evidence type="ECO:0000313" key="14">
    <source>
        <dbReference type="Proteomes" id="UP000614601"/>
    </source>
</evidence>
<dbReference type="FunFam" id="3.30.160.60:FF:000311">
    <property type="entry name" value="protein odd-skipped-related 2 isoform X1"/>
    <property type="match status" value="1"/>
</dbReference>
<keyword evidence="5" id="KW-0862">Zinc</keyword>
<keyword evidence="2" id="KW-0479">Metal-binding</keyword>
<evidence type="ECO:0000256" key="9">
    <source>
        <dbReference type="ARBA" id="ARBA00038339"/>
    </source>
</evidence>
<dbReference type="OrthoDB" id="9451254at2759"/>
<dbReference type="PROSITE" id="PS50157">
    <property type="entry name" value="ZINC_FINGER_C2H2_2"/>
    <property type="match status" value="3"/>
</dbReference>
<proteinExistence type="inferred from homology"/>
<dbReference type="GO" id="GO:0005634">
    <property type="term" value="C:nucleus"/>
    <property type="evidence" value="ECO:0007669"/>
    <property type="project" value="UniProtKB-SubCell"/>
</dbReference>
<dbReference type="Proteomes" id="UP000614601">
    <property type="component" value="Unassembled WGS sequence"/>
</dbReference>
<evidence type="ECO:0000256" key="6">
    <source>
        <dbReference type="ARBA" id="ARBA00023015"/>
    </source>
</evidence>
<dbReference type="Gene3D" id="3.30.160.60">
    <property type="entry name" value="Classic Zinc Finger"/>
    <property type="match status" value="3"/>
</dbReference>
<sequence>MVCPPGVSAASTQPPALPTAMNPNLKFGLINMNLNLQNNSIFPNMLMNNPLWRQTIINQQANFFMLLQKLNEMSKMNEVTVKKEEESKEASPKFDFTKIATCVDSPEEEKPSSSSTSSTPLPSFTPSFPTTPLMRQQNLYNNLRAPWFMLPGRRSGNRATRPKKQFICRYCHRHFTKSYNLLIHERTHTNERPYPCEICSKKFRRQDHLRDHKYTHSKEKPYTCEVCDKGFCQARTLQTHRSTAHNLPPTKVSMSKRSIFEEKLNESLQYYPTTSDSDSAHSTEVV</sequence>
<gene>
    <name evidence="13" type="ORF">BOKJ2_LOCUS13609</name>
</gene>
<dbReference type="SMART" id="SM00355">
    <property type="entry name" value="ZnF_C2H2"/>
    <property type="match status" value="3"/>
</dbReference>
<dbReference type="EMBL" id="CAJFCW020000006">
    <property type="protein sequence ID" value="CAG9126957.1"/>
    <property type="molecule type" value="Genomic_DNA"/>
</dbReference>
<organism evidence="13 14">
    <name type="scientific">Bursaphelenchus okinawaensis</name>
    <dbReference type="NCBI Taxonomy" id="465554"/>
    <lineage>
        <taxon>Eukaryota</taxon>
        <taxon>Metazoa</taxon>
        <taxon>Ecdysozoa</taxon>
        <taxon>Nematoda</taxon>
        <taxon>Chromadorea</taxon>
        <taxon>Rhabditida</taxon>
        <taxon>Tylenchina</taxon>
        <taxon>Tylenchomorpha</taxon>
        <taxon>Aphelenchoidea</taxon>
        <taxon>Aphelenchoididae</taxon>
        <taxon>Bursaphelenchus</taxon>
    </lineage>
</organism>
<evidence type="ECO:0000256" key="8">
    <source>
        <dbReference type="ARBA" id="ARBA00023242"/>
    </source>
</evidence>
<keyword evidence="6" id="KW-0805">Transcription regulation</keyword>
<dbReference type="GO" id="GO:0000977">
    <property type="term" value="F:RNA polymerase II transcription regulatory region sequence-specific DNA binding"/>
    <property type="evidence" value="ECO:0007669"/>
    <property type="project" value="TreeGrafter"/>
</dbReference>
<dbReference type="GO" id="GO:0008270">
    <property type="term" value="F:zinc ion binding"/>
    <property type="evidence" value="ECO:0007669"/>
    <property type="project" value="UniProtKB-KW"/>
</dbReference>
<evidence type="ECO:0000256" key="5">
    <source>
        <dbReference type="ARBA" id="ARBA00022833"/>
    </source>
</evidence>
<evidence type="ECO:0000256" key="3">
    <source>
        <dbReference type="ARBA" id="ARBA00022737"/>
    </source>
</evidence>
<dbReference type="EMBL" id="CAJFDH010000006">
    <property type="protein sequence ID" value="CAD5229550.1"/>
    <property type="molecule type" value="Genomic_DNA"/>
</dbReference>
<dbReference type="Proteomes" id="UP000783686">
    <property type="component" value="Unassembled WGS sequence"/>
</dbReference>
<comment type="similarity">
    <text evidence="9">Belongs to the Odd C2H2-type zinc-finger protein family.</text>
</comment>
<evidence type="ECO:0000256" key="10">
    <source>
        <dbReference type="PROSITE-ProRule" id="PRU00042"/>
    </source>
</evidence>
<dbReference type="Pfam" id="PF00096">
    <property type="entry name" value="zf-C2H2"/>
    <property type="match status" value="3"/>
</dbReference>
<keyword evidence="8" id="KW-0539">Nucleus</keyword>
<comment type="caution">
    <text evidence="13">The sequence shown here is derived from an EMBL/GenBank/DDBJ whole genome shotgun (WGS) entry which is preliminary data.</text>
</comment>
<dbReference type="FunFam" id="3.30.160.60:FF:000090">
    <property type="entry name" value="Odd-skipped-related transciption factor 2"/>
    <property type="match status" value="1"/>
</dbReference>
<feature type="domain" description="C2H2-type" evidence="12">
    <location>
        <begin position="194"/>
        <end position="221"/>
    </location>
</feature>
<keyword evidence="14" id="KW-1185">Reference proteome</keyword>
<comment type="subcellular location">
    <subcellularLocation>
        <location evidence="1">Nucleus</location>
    </subcellularLocation>
</comment>
<evidence type="ECO:0000256" key="4">
    <source>
        <dbReference type="ARBA" id="ARBA00022771"/>
    </source>
</evidence>
<evidence type="ECO:0000256" key="1">
    <source>
        <dbReference type="ARBA" id="ARBA00004123"/>
    </source>
</evidence>
<dbReference type="PANTHER" id="PTHR14196:SF0">
    <property type="entry name" value="PROTEIN BOWEL"/>
    <property type="match status" value="1"/>
</dbReference>
<keyword evidence="7" id="KW-0804">Transcription</keyword>
<evidence type="ECO:0000313" key="13">
    <source>
        <dbReference type="EMBL" id="CAD5229550.1"/>
    </source>
</evidence>
<reference evidence="13" key="1">
    <citation type="submission" date="2020-09" db="EMBL/GenBank/DDBJ databases">
        <authorList>
            <person name="Kikuchi T."/>
        </authorList>
    </citation>
    <scope>NUCLEOTIDE SEQUENCE</scope>
    <source>
        <strain evidence="13">SH1</strain>
    </source>
</reference>
<dbReference type="FunFam" id="3.30.160.60:FF:000534">
    <property type="entry name" value="zinc finger protein 674"/>
    <property type="match status" value="1"/>
</dbReference>
<feature type="region of interest" description="Disordered" evidence="11">
    <location>
        <begin position="104"/>
        <end position="128"/>
    </location>
</feature>
<evidence type="ECO:0000256" key="11">
    <source>
        <dbReference type="SAM" id="MobiDB-lite"/>
    </source>
</evidence>
<evidence type="ECO:0000256" key="2">
    <source>
        <dbReference type="ARBA" id="ARBA00022723"/>
    </source>
</evidence>
<feature type="domain" description="C2H2-type" evidence="12">
    <location>
        <begin position="222"/>
        <end position="250"/>
    </location>
</feature>
<dbReference type="SUPFAM" id="SSF57667">
    <property type="entry name" value="beta-beta-alpha zinc fingers"/>
    <property type="match status" value="2"/>
</dbReference>
<dbReference type="InterPro" id="IPR036236">
    <property type="entry name" value="Znf_C2H2_sf"/>
</dbReference>
<dbReference type="InterPro" id="IPR050717">
    <property type="entry name" value="C2H2-ZF_Transcription_Reg"/>
</dbReference>
<feature type="domain" description="C2H2-type" evidence="12">
    <location>
        <begin position="166"/>
        <end position="193"/>
    </location>
</feature>
<accession>A0A811LN82</accession>
<dbReference type="PROSITE" id="PS00028">
    <property type="entry name" value="ZINC_FINGER_C2H2_1"/>
    <property type="match status" value="3"/>
</dbReference>
<evidence type="ECO:0000256" key="7">
    <source>
        <dbReference type="ARBA" id="ARBA00023163"/>
    </source>
</evidence>
<protein>
    <recommendedName>
        <fullName evidence="12">C2H2-type domain-containing protein</fullName>
    </recommendedName>
</protein>
<dbReference type="InterPro" id="IPR013087">
    <property type="entry name" value="Znf_C2H2_type"/>
</dbReference>
<dbReference type="AlphaFoldDB" id="A0A811LN82"/>
<evidence type="ECO:0000259" key="12">
    <source>
        <dbReference type="PROSITE" id="PS50157"/>
    </source>
</evidence>
<name>A0A811LN82_9BILA</name>
<keyword evidence="4 10" id="KW-0863">Zinc-finger</keyword>
<dbReference type="GO" id="GO:0000981">
    <property type="term" value="F:DNA-binding transcription factor activity, RNA polymerase II-specific"/>
    <property type="evidence" value="ECO:0007669"/>
    <property type="project" value="TreeGrafter"/>
</dbReference>
<dbReference type="PANTHER" id="PTHR14196">
    <property type="entry name" value="ODD-SKIPPED - RELATED"/>
    <property type="match status" value="1"/>
</dbReference>
<feature type="compositionally biased region" description="Low complexity" evidence="11">
    <location>
        <begin position="112"/>
        <end position="128"/>
    </location>
</feature>